<feature type="domain" description="Cell morphogenesis central region" evidence="1">
    <location>
        <begin position="76"/>
        <end position="135"/>
    </location>
</feature>
<dbReference type="AlphaFoldDB" id="A0A1A9UFZ3"/>
<dbReference type="PANTHER" id="PTHR12295">
    <property type="entry name" value="FURRY-RELATED"/>
    <property type="match status" value="1"/>
</dbReference>
<dbReference type="STRING" id="7395.A0A1A9UFZ3"/>
<evidence type="ECO:0000313" key="2">
    <source>
        <dbReference type="EnsemblMetazoa" id="GAUT003619-PA"/>
    </source>
</evidence>
<dbReference type="InterPro" id="IPR039867">
    <property type="entry name" value="Furry/Tao3/Mor2"/>
</dbReference>
<evidence type="ECO:0000259" key="1">
    <source>
        <dbReference type="Pfam" id="PF14228"/>
    </source>
</evidence>
<dbReference type="VEuPathDB" id="VectorBase:GAUT003619"/>
<dbReference type="Pfam" id="PF14228">
    <property type="entry name" value="MOR2-PAG1_mid"/>
    <property type="match status" value="2"/>
</dbReference>
<sequence length="241" mass="27911">MRIVISKEINSELPRREAGRRINKNGRKTSGIGRPWWSVHDHFRNEAVDDPDIIFISYYNLMSRQDDKVGTLDVLLSSAYCRSQRFLSKQLAQLRPELTMSMFSEITHRFQTAREDVRTLLLQCLLPWLHNMELVATTVPPATPLSYIMYFPDSGTRGRREGAGSTEATEMILNNLFYITAKFSDTHPRDIEELWGTLCQFWPNNLKVILRYLVIMSGMAPNELLPYAHILSDIKVNIFEE</sequence>
<proteinExistence type="predicted"/>
<organism evidence="2 3">
    <name type="scientific">Glossina austeni</name>
    <name type="common">Savannah tsetse fly</name>
    <dbReference type="NCBI Taxonomy" id="7395"/>
    <lineage>
        <taxon>Eukaryota</taxon>
        <taxon>Metazoa</taxon>
        <taxon>Ecdysozoa</taxon>
        <taxon>Arthropoda</taxon>
        <taxon>Hexapoda</taxon>
        <taxon>Insecta</taxon>
        <taxon>Pterygota</taxon>
        <taxon>Neoptera</taxon>
        <taxon>Endopterygota</taxon>
        <taxon>Diptera</taxon>
        <taxon>Brachycera</taxon>
        <taxon>Muscomorpha</taxon>
        <taxon>Hippoboscoidea</taxon>
        <taxon>Glossinidae</taxon>
        <taxon>Glossina</taxon>
    </lineage>
</organism>
<accession>A0A1A9UFZ3</accession>
<keyword evidence="3" id="KW-1185">Reference proteome</keyword>
<reference evidence="2" key="1">
    <citation type="submission" date="2020-05" db="UniProtKB">
        <authorList>
            <consortium name="EnsemblMetazoa"/>
        </authorList>
    </citation>
    <scope>IDENTIFICATION</scope>
    <source>
        <strain evidence="2">TTRI</strain>
    </source>
</reference>
<dbReference type="InterPro" id="IPR029473">
    <property type="entry name" value="MOR2-PAG1_mid"/>
</dbReference>
<dbReference type="GO" id="GO:0030427">
    <property type="term" value="C:site of polarized growth"/>
    <property type="evidence" value="ECO:0007669"/>
    <property type="project" value="TreeGrafter"/>
</dbReference>
<dbReference type="GO" id="GO:0005938">
    <property type="term" value="C:cell cortex"/>
    <property type="evidence" value="ECO:0007669"/>
    <property type="project" value="TreeGrafter"/>
</dbReference>
<protein>
    <recommendedName>
        <fullName evidence="1">Cell morphogenesis central region domain-containing protein</fullName>
    </recommendedName>
</protein>
<dbReference type="EnsemblMetazoa" id="GAUT003619-RA">
    <property type="protein sequence ID" value="GAUT003619-PA"/>
    <property type="gene ID" value="GAUT003619"/>
</dbReference>
<feature type="domain" description="Cell morphogenesis central region" evidence="1">
    <location>
        <begin position="169"/>
        <end position="214"/>
    </location>
</feature>
<evidence type="ECO:0000313" key="3">
    <source>
        <dbReference type="Proteomes" id="UP000078200"/>
    </source>
</evidence>
<dbReference type="Proteomes" id="UP000078200">
    <property type="component" value="Unassembled WGS sequence"/>
</dbReference>
<dbReference type="PANTHER" id="PTHR12295:SF30">
    <property type="entry name" value="PROTEIN FURRY"/>
    <property type="match status" value="1"/>
</dbReference>
<dbReference type="GO" id="GO:0000902">
    <property type="term" value="P:cell morphogenesis"/>
    <property type="evidence" value="ECO:0007669"/>
    <property type="project" value="InterPro"/>
</dbReference>
<name>A0A1A9UFZ3_GLOAU</name>
<dbReference type="GO" id="GO:0031175">
    <property type="term" value="P:neuron projection development"/>
    <property type="evidence" value="ECO:0007669"/>
    <property type="project" value="TreeGrafter"/>
</dbReference>